<feature type="non-terminal residue" evidence="2">
    <location>
        <position position="210"/>
    </location>
</feature>
<dbReference type="Gene3D" id="2.60.220.20">
    <property type="entry name" value="putative beta-Galactosidase from caulobacter crescentus"/>
    <property type="match status" value="1"/>
</dbReference>
<organism evidence="2">
    <name type="scientific">marine sediment metagenome</name>
    <dbReference type="NCBI Taxonomy" id="412755"/>
    <lineage>
        <taxon>unclassified sequences</taxon>
        <taxon>metagenomes</taxon>
        <taxon>ecological metagenomes</taxon>
    </lineage>
</organism>
<dbReference type="EMBL" id="BARW01036597">
    <property type="protein sequence ID" value="GAJ19107.1"/>
    <property type="molecule type" value="Genomic_DNA"/>
</dbReference>
<accession>X1VJL2</accession>
<evidence type="ECO:0000259" key="1">
    <source>
        <dbReference type="Pfam" id="PF18120"/>
    </source>
</evidence>
<gene>
    <name evidence="2" type="ORF">S12H4_56761</name>
</gene>
<protein>
    <recommendedName>
        <fullName evidence="1">DUF5597 domain-containing protein</fullName>
    </recommendedName>
</protein>
<proteinExistence type="predicted"/>
<feature type="domain" description="DUF5597" evidence="1">
    <location>
        <begin position="66"/>
        <end position="207"/>
    </location>
</feature>
<dbReference type="AlphaFoldDB" id="X1VJL2"/>
<comment type="caution">
    <text evidence="2">The sequence shown here is derived from an EMBL/GenBank/DDBJ whole genome shotgun (WGS) entry which is preliminary data.</text>
</comment>
<dbReference type="Gene3D" id="3.20.20.80">
    <property type="entry name" value="Glycosidases"/>
    <property type="match status" value="1"/>
</dbReference>
<name>X1VJL2_9ZZZZ</name>
<evidence type="ECO:0000313" key="2">
    <source>
        <dbReference type="EMBL" id="GAJ19107.1"/>
    </source>
</evidence>
<feature type="non-terminal residue" evidence="2">
    <location>
        <position position="1"/>
    </location>
</feature>
<dbReference type="InterPro" id="IPR040719">
    <property type="entry name" value="DUF5597"/>
</dbReference>
<sequence length="210" mass="24125">ARDDNPLFVPESHPGGANAWNMFRAIADYNAIGYPFWGIEHIVAEDGTVRPEAQTMVDSVRCVAVAIPLLLKYQGTGKIHAIIQEEFTEFQWLDLDGYLGFVQFGEEPPVSRVRKDWRHTSRQVMAKRFLTDYLPQTDSSNRGRGLVIQACRHELYLVGANYLLFLCSKLSPDKNFNSIVNRLDHQFRMDEGYQLRVDEGHFDQNDEFVV</sequence>
<reference evidence="2" key="1">
    <citation type="journal article" date="2014" name="Front. Microbiol.">
        <title>High frequency of phylogenetically diverse reductive dehalogenase-homologous genes in deep subseafloor sedimentary metagenomes.</title>
        <authorList>
            <person name="Kawai M."/>
            <person name="Futagami T."/>
            <person name="Toyoda A."/>
            <person name="Takaki Y."/>
            <person name="Nishi S."/>
            <person name="Hori S."/>
            <person name="Arai W."/>
            <person name="Tsubouchi T."/>
            <person name="Morono Y."/>
            <person name="Uchiyama I."/>
            <person name="Ito T."/>
            <person name="Fujiyama A."/>
            <person name="Inagaki F."/>
            <person name="Takami H."/>
        </authorList>
    </citation>
    <scope>NUCLEOTIDE SEQUENCE</scope>
    <source>
        <strain evidence="2">Expedition CK06-06</strain>
    </source>
</reference>
<dbReference type="Pfam" id="PF18120">
    <property type="entry name" value="DUF5597"/>
    <property type="match status" value="1"/>
</dbReference>